<dbReference type="STRING" id="405436.SAMN05444365_104261"/>
<dbReference type="InterPro" id="IPR036388">
    <property type="entry name" value="WH-like_DNA-bd_sf"/>
</dbReference>
<accession>A0A1H3P0H6</accession>
<dbReference type="Proteomes" id="UP000242415">
    <property type="component" value="Unassembled WGS sequence"/>
</dbReference>
<dbReference type="GO" id="GO:0006950">
    <property type="term" value="P:response to stress"/>
    <property type="evidence" value="ECO:0007669"/>
    <property type="project" value="TreeGrafter"/>
</dbReference>
<organism evidence="2 3">
    <name type="scientific">Micromonospora pattaloongensis</name>
    <dbReference type="NCBI Taxonomy" id="405436"/>
    <lineage>
        <taxon>Bacteria</taxon>
        <taxon>Bacillati</taxon>
        <taxon>Actinomycetota</taxon>
        <taxon>Actinomycetes</taxon>
        <taxon>Micromonosporales</taxon>
        <taxon>Micromonosporaceae</taxon>
        <taxon>Micromonospora</taxon>
    </lineage>
</organism>
<keyword evidence="2" id="KW-0238">DNA-binding</keyword>
<dbReference type="Pfam" id="PF12802">
    <property type="entry name" value="MarR_2"/>
    <property type="match status" value="1"/>
</dbReference>
<dbReference type="Gene3D" id="1.10.10.10">
    <property type="entry name" value="Winged helix-like DNA-binding domain superfamily/Winged helix DNA-binding domain"/>
    <property type="match status" value="1"/>
</dbReference>
<dbReference type="EMBL" id="FNPH01000004">
    <property type="protein sequence ID" value="SDY94598.1"/>
    <property type="molecule type" value="Genomic_DNA"/>
</dbReference>
<proteinExistence type="predicted"/>
<dbReference type="InterPro" id="IPR039422">
    <property type="entry name" value="MarR/SlyA-like"/>
</dbReference>
<name>A0A1H3P0H6_9ACTN</name>
<dbReference type="PROSITE" id="PS50995">
    <property type="entry name" value="HTH_MARR_2"/>
    <property type="match status" value="1"/>
</dbReference>
<dbReference type="PANTHER" id="PTHR33164:SF99">
    <property type="entry name" value="MARR FAMILY REGULATORY PROTEIN"/>
    <property type="match status" value="1"/>
</dbReference>
<feature type="domain" description="HTH marR-type" evidence="1">
    <location>
        <begin position="11"/>
        <end position="147"/>
    </location>
</feature>
<dbReference type="AlphaFoldDB" id="A0A1H3P0H6"/>
<keyword evidence="3" id="KW-1185">Reference proteome</keyword>
<sequence length="158" mass="17197">MDETRWLTDDEQRAWRRLGAVMTLLPAALDAQLQRDAELTHFGYWVLAMLSEAPGRAARMSELAALANGSQSRLSHLIAKLEQRGWVRRERASDDGRGSVAVLTEAGYHKVVATAPGHVAQVRALLFDTLTAAQVAQLDEICTAVLTRLDGNGTSCLG</sequence>
<dbReference type="GO" id="GO:0003700">
    <property type="term" value="F:DNA-binding transcription factor activity"/>
    <property type="evidence" value="ECO:0007669"/>
    <property type="project" value="InterPro"/>
</dbReference>
<evidence type="ECO:0000313" key="3">
    <source>
        <dbReference type="Proteomes" id="UP000242415"/>
    </source>
</evidence>
<dbReference type="SMART" id="SM00347">
    <property type="entry name" value="HTH_MARR"/>
    <property type="match status" value="1"/>
</dbReference>
<dbReference type="InterPro" id="IPR000835">
    <property type="entry name" value="HTH_MarR-typ"/>
</dbReference>
<gene>
    <name evidence="2" type="ORF">SAMN05444365_104261</name>
</gene>
<protein>
    <submittedName>
        <fullName evidence="2">DNA-binding transcriptional regulator, MarR family</fullName>
    </submittedName>
</protein>
<dbReference type="PANTHER" id="PTHR33164">
    <property type="entry name" value="TRANSCRIPTIONAL REGULATOR, MARR FAMILY"/>
    <property type="match status" value="1"/>
</dbReference>
<reference evidence="3" key="1">
    <citation type="submission" date="2016-10" db="EMBL/GenBank/DDBJ databases">
        <authorList>
            <person name="Varghese N."/>
            <person name="Submissions S."/>
        </authorList>
    </citation>
    <scope>NUCLEOTIDE SEQUENCE [LARGE SCALE GENOMIC DNA]</scope>
    <source>
        <strain evidence="3">DSM 45245</strain>
    </source>
</reference>
<dbReference type="InterPro" id="IPR036390">
    <property type="entry name" value="WH_DNA-bd_sf"/>
</dbReference>
<dbReference type="GO" id="GO:0003677">
    <property type="term" value="F:DNA binding"/>
    <property type="evidence" value="ECO:0007669"/>
    <property type="project" value="UniProtKB-KW"/>
</dbReference>
<evidence type="ECO:0000259" key="1">
    <source>
        <dbReference type="PROSITE" id="PS50995"/>
    </source>
</evidence>
<dbReference type="SUPFAM" id="SSF46785">
    <property type="entry name" value="Winged helix' DNA-binding domain"/>
    <property type="match status" value="1"/>
</dbReference>
<evidence type="ECO:0000313" key="2">
    <source>
        <dbReference type="EMBL" id="SDY94598.1"/>
    </source>
</evidence>
<dbReference type="RefSeq" id="WP_245736629.1">
    <property type="nucleotide sequence ID" value="NZ_FNPH01000004.1"/>
</dbReference>